<dbReference type="Proteomes" id="UP000594262">
    <property type="component" value="Unplaced"/>
</dbReference>
<dbReference type="EnsemblMetazoa" id="CLYHEMT012805.1">
    <property type="protein sequence ID" value="CLYHEMP012805.1"/>
    <property type="gene ID" value="CLYHEMG012805"/>
</dbReference>
<reference evidence="3" key="1">
    <citation type="submission" date="2021-01" db="UniProtKB">
        <authorList>
            <consortium name="EnsemblMetazoa"/>
        </authorList>
    </citation>
    <scope>IDENTIFICATION</scope>
</reference>
<evidence type="ECO:0000313" key="4">
    <source>
        <dbReference type="Proteomes" id="UP000594262"/>
    </source>
</evidence>
<keyword evidence="1" id="KW-0472">Membrane</keyword>
<feature type="transmembrane region" description="Helical" evidence="1">
    <location>
        <begin position="80"/>
        <end position="103"/>
    </location>
</feature>
<evidence type="ECO:0000256" key="1">
    <source>
        <dbReference type="SAM" id="Phobius"/>
    </source>
</evidence>
<evidence type="ECO:0008006" key="5">
    <source>
        <dbReference type="Google" id="ProtNLM"/>
    </source>
</evidence>
<keyword evidence="2" id="KW-0732">Signal</keyword>
<organism evidence="3 4">
    <name type="scientific">Clytia hemisphaerica</name>
    <dbReference type="NCBI Taxonomy" id="252671"/>
    <lineage>
        <taxon>Eukaryota</taxon>
        <taxon>Metazoa</taxon>
        <taxon>Cnidaria</taxon>
        <taxon>Hydrozoa</taxon>
        <taxon>Hydroidolina</taxon>
        <taxon>Leptothecata</taxon>
        <taxon>Obeliida</taxon>
        <taxon>Clytiidae</taxon>
        <taxon>Clytia</taxon>
    </lineage>
</organism>
<dbReference type="AlphaFoldDB" id="A0A7M5WTA6"/>
<evidence type="ECO:0000256" key="2">
    <source>
        <dbReference type="SAM" id="SignalP"/>
    </source>
</evidence>
<keyword evidence="1" id="KW-1133">Transmembrane helix</keyword>
<protein>
    <recommendedName>
        <fullName evidence="5">Cnidarian restricted protein</fullName>
    </recommendedName>
</protein>
<feature type="chain" id="PRO_5029752326" description="Cnidarian restricted protein" evidence="2">
    <location>
        <begin position="20"/>
        <end position="133"/>
    </location>
</feature>
<evidence type="ECO:0000313" key="3">
    <source>
        <dbReference type="EnsemblMetazoa" id="CLYHEMP012805.1"/>
    </source>
</evidence>
<name>A0A7M5WTA6_9CNID</name>
<feature type="signal peptide" evidence="2">
    <location>
        <begin position="1"/>
        <end position="19"/>
    </location>
</feature>
<accession>A0A7M5WTA6</accession>
<keyword evidence="1" id="KW-0812">Transmembrane</keyword>
<proteinExistence type="predicted"/>
<keyword evidence="4" id="KW-1185">Reference proteome</keyword>
<sequence>MLIFLLVLFAAFIIADTEGYNGCIGTDLKIHRAGETFDEIYKPEIRECSGKLCGENGQITFWIEKNCKTKTSNKRVLNDYLVILISAGCIFVFMLVCLVFILYHRKCRTPINNETDHDKAALVIGNPYIVHGA</sequence>